<keyword evidence="1" id="KW-0812">Transmembrane</keyword>
<proteinExistence type="predicted"/>
<sequence length="65" mass="7120">MVGAKGFEPTTPLLPKHGSSLLILILIRLTVTLVACCVTKCQEVPIRLAQIWRSVFFTALDSPPQ</sequence>
<evidence type="ECO:0000256" key="1">
    <source>
        <dbReference type="SAM" id="Phobius"/>
    </source>
</evidence>
<dbReference type="EMBL" id="UINC01105342">
    <property type="protein sequence ID" value="SVC69202.1"/>
    <property type="molecule type" value="Genomic_DNA"/>
</dbReference>
<evidence type="ECO:0000313" key="2">
    <source>
        <dbReference type="EMBL" id="SVC69202.1"/>
    </source>
</evidence>
<organism evidence="2">
    <name type="scientific">marine metagenome</name>
    <dbReference type="NCBI Taxonomy" id="408172"/>
    <lineage>
        <taxon>unclassified sequences</taxon>
        <taxon>metagenomes</taxon>
        <taxon>ecological metagenomes</taxon>
    </lineage>
</organism>
<name>A0A382PB84_9ZZZZ</name>
<accession>A0A382PB84</accession>
<reference evidence="2" key="1">
    <citation type="submission" date="2018-05" db="EMBL/GenBank/DDBJ databases">
        <authorList>
            <person name="Lanie J.A."/>
            <person name="Ng W.-L."/>
            <person name="Kazmierczak K.M."/>
            <person name="Andrzejewski T.M."/>
            <person name="Davidsen T.M."/>
            <person name="Wayne K.J."/>
            <person name="Tettelin H."/>
            <person name="Glass J.I."/>
            <person name="Rusch D."/>
            <person name="Podicherti R."/>
            <person name="Tsui H.-C.T."/>
            <person name="Winkler M.E."/>
        </authorList>
    </citation>
    <scope>NUCLEOTIDE SEQUENCE</scope>
</reference>
<keyword evidence="1" id="KW-0472">Membrane</keyword>
<gene>
    <name evidence="2" type="ORF">METZ01_LOCUS322056</name>
</gene>
<protein>
    <submittedName>
        <fullName evidence="2">Uncharacterized protein</fullName>
    </submittedName>
</protein>
<feature type="transmembrane region" description="Helical" evidence="1">
    <location>
        <begin position="20"/>
        <end position="38"/>
    </location>
</feature>
<dbReference type="AlphaFoldDB" id="A0A382PB84"/>
<keyword evidence="1" id="KW-1133">Transmembrane helix</keyword>